<sequence>MSRFSEQFERHFGDAEVIAKDFYGDPLLENEDVYYDENEQCYVSESNIANYLSDIGIRKETLRNDVIY</sequence>
<dbReference type="EMBL" id="JAEDAQ010000002">
    <property type="protein sequence ID" value="MBH9580105.1"/>
    <property type="molecule type" value="Genomic_DNA"/>
</dbReference>
<proteinExistence type="predicted"/>
<gene>
    <name evidence="1" type="ORF">I9026_01800</name>
</gene>
<dbReference type="InterPro" id="IPR023118">
    <property type="entry name" value="YqaI_dom_sf"/>
</dbReference>
<keyword evidence="2" id="KW-1185">Reference proteome</keyword>
<evidence type="ECO:0000313" key="1">
    <source>
        <dbReference type="EMBL" id="MBH9580105.1"/>
    </source>
</evidence>
<organism evidence="1 2">
    <name type="scientific">Staphylococcus felis</name>
    <dbReference type="NCBI Taxonomy" id="46127"/>
    <lineage>
        <taxon>Bacteria</taxon>
        <taxon>Bacillati</taxon>
        <taxon>Bacillota</taxon>
        <taxon>Bacilli</taxon>
        <taxon>Bacillales</taxon>
        <taxon>Staphylococcaceae</taxon>
        <taxon>Staphylococcus</taxon>
    </lineage>
</organism>
<protein>
    <submittedName>
        <fullName evidence="1">Uncharacterized protein</fullName>
    </submittedName>
</protein>
<comment type="caution">
    <text evidence="1">The sequence shown here is derived from an EMBL/GenBank/DDBJ whole genome shotgun (WGS) entry which is preliminary data.</text>
</comment>
<dbReference type="SUPFAM" id="SSF160713">
    <property type="entry name" value="YqaI-like"/>
    <property type="match status" value="1"/>
</dbReference>
<accession>A0ABS0QLK4</accession>
<evidence type="ECO:0000313" key="2">
    <source>
        <dbReference type="Proteomes" id="UP000597038"/>
    </source>
</evidence>
<dbReference type="RefSeq" id="WP_115870748.1">
    <property type="nucleotide sequence ID" value="NZ_JAEDAQ010000002.1"/>
</dbReference>
<dbReference type="Proteomes" id="UP000597038">
    <property type="component" value="Unassembled WGS sequence"/>
</dbReference>
<name>A0ABS0QLK4_9STAP</name>
<reference evidence="1 2" key="1">
    <citation type="submission" date="2020-12" db="EMBL/GenBank/DDBJ databases">
        <title>Genomic analysis of Staphylococcus felis from a cat with skin infection.</title>
        <authorList>
            <person name="Aslantas O."/>
            <person name="Keskin O."/>
            <person name="Buyukaltay K."/>
            <person name="Gullu Yucetepe A."/>
        </authorList>
    </citation>
    <scope>NUCLEOTIDE SEQUENCE [LARGE SCALE GENOMIC DNA]</scope>
    <source>
        <strain evidence="1 2">HARRANVET</strain>
    </source>
</reference>